<reference evidence="1" key="2">
    <citation type="submission" date="2021-09" db="EMBL/GenBank/DDBJ databases">
        <authorList>
            <person name="Jia N."/>
            <person name="Wang J."/>
            <person name="Shi W."/>
            <person name="Du L."/>
            <person name="Sun Y."/>
            <person name="Zhan W."/>
            <person name="Jiang J."/>
            <person name="Wang Q."/>
            <person name="Zhang B."/>
            <person name="Ji P."/>
            <person name="Sakyi L.B."/>
            <person name="Cui X."/>
            <person name="Yuan T."/>
            <person name="Jiang B."/>
            <person name="Yang W."/>
            <person name="Lam T.T.-Y."/>
            <person name="Chang Q."/>
            <person name="Ding S."/>
            <person name="Wang X."/>
            <person name="Zhu J."/>
            <person name="Ruan X."/>
            <person name="Zhao L."/>
            <person name="Wei J."/>
            <person name="Que T."/>
            <person name="Du C."/>
            <person name="Cheng J."/>
            <person name="Dai P."/>
            <person name="Han X."/>
            <person name="Huang E."/>
            <person name="Gao Y."/>
            <person name="Liu J."/>
            <person name="Shao H."/>
            <person name="Ye R."/>
            <person name="Li L."/>
            <person name="Wei W."/>
            <person name="Wang X."/>
            <person name="Wang C."/>
            <person name="Huo Q."/>
            <person name="Li W."/>
            <person name="Guo W."/>
            <person name="Chen H."/>
            <person name="Chen S."/>
            <person name="Zhou L."/>
            <person name="Zhou L."/>
            <person name="Ni X."/>
            <person name="Tian J."/>
            <person name="Zhou Y."/>
            <person name="Sheng Y."/>
            <person name="Liu T."/>
            <person name="Pan Y."/>
            <person name="Xia L."/>
            <person name="Li J."/>
            <person name="Zhao F."/>
            <person name="Cao W."/>
        </authorList>
    </citation>
    <scope>NUCLEOTIDE SEQUENCE</scope>
    <source>
        <strain evidence="1">Rsan-2018</strain>
        <tissue evidence="1">Larvae</tissue>
    </source>
</reference>
<name>A0A9D4Q634_RHISA</name>
<evidence type="ECO:0000313" key="2">
    <source>
        <dbReference type="Proteomes" id="UP000821837"/>
    </source>
</evidence>
<comment type="caution">
    <text evidence="1">The sequence shown here is derived from an EMBL/GenBank/DDBJ whole genome shotgun (WGS) entry which is preliminary data.</text>
</comment>
<protein>
    <submittedName>
        <fullName evidence="1">Uncharacterized protein</fullName>
    </submittedName>
</protein>
<dbReference type="VEuPathDB" id="VectorBase:RSAN_052726"/>
<evidence type="ECO:0000313" key="1">
    <source>
        <dbReference type="EMBL" id="KAH7968705.1"/>
    </source>
</evidence>
<proteinExistence type="predicted"/>
<sequence>MEFPELGKHCSESTCKMLARITSSTKIMAAPLALAKIASAAAMARLQQKAPSPALKRVAAASACGAQSQRASVSHLQTEDEALAWALQQSLYEAELQGHR</sequence>
<organism evidence="1 2">
    <name type="scientific">Rhipicephalus sanguineus</name>
    <name type="common">Brown dog tick</name>
    <name type="synonym">Ixodes sanguineus</name>
    <dbReference type="NCBI Taxonomy" id="34632"/>
    <lineage>
        <taxon>Eukaryota</taxon>
        <taxon>Metazoa</taxon>
        <taxon>Ecdysozoa</taxon>
        <taxon>Arthropoda</taxon>
        <taxon>Chelicerata</taxon>
        <taxon>Arachnida</taxon>
        <taxon>Acari</taxon>
        <taxon>Parasitiformes</taxon>
        <taxon>Ixodida</taxon>
        <taxon>Ixodoidea</taxon>
        <taxon>Ixodidae</taxon>
        <taxon>Rhipicephalinae</taxon>
        <taxon>Rhipicephalus</taxon>
        <taxon>Rhipicephalus</taxon>
    </lineage>
</organism>
<dbReference type="Proteomes" id="UP000821837">
    <property type="component" value="Unassembled WGS sequence"/>
</dbReference>
<reference evidence="1" key="1">
    <citation type="journal article" date="2020" name="Cell">
        <title>Large-Scale Comparative Analyses of Tick Genomes Elucidate Their Genetic Diversity and Vector Capacities.</title>
        <authorList>
            <consortium name="Tick Genome and Microbiome Consortium (TIGMIC)"/>
            <person name="Jia N."/>
            <person name="Wang J."/>
            <person name="Shi W."/>
            <person name="Du L."/>
            <person name="Sun Y."/>
            <person name="Zhan W."/>
            <person name="Jiang J.F."/>
            <person name="Wang Q."/>
            <person name="Zhang B."/>
            <person name="Ji P."/>
            <person name="Bell-Sakyi L."/>
            <person name="Cui X.M."/>
            <person name="Yuan T.T."/>
            <person name="Jiang B.G."/>
            <person name="Yang W.F."/>
            <person name="Lam T.T."/>
            <person name="Chang Q.C."/>
            <person name="Ding S.J."/>
            <person name="Wang X.J."/>
            <person name="Zhu J.G."/>
            <person name="Ruan X.D."/>
            <person name="Zhao L."/>
            <person name="Wei J.T."/>
            <person name="Ye R.Z."/>
            <person name="Que T.C."/>
            <person name="Du C.H."/>
            <person name="Zhou Y.H."/>
            <person name="Cheng J.X."/>
            <person name="Dai P.F."/>
            <person name="Guo W.B."/>
            <person name="Han X.H."/>
            <person name="Huang E.J."/>
            <person name="Li L.F."/>
            <person name="Wei W."/>
            <person name="Gao Y.C."/>
            <person name="Liu J.Z."/>
            <person name="Shao H.Z."/>
            <person name="Wang X."/>
            <person name="Wang C.C."/>
            <person name="Yang T.C."/>
            <person name="Huo Q.B."/>
            <person name="Li W."/>
            <person name="Chen H.Y."/>
            <person name="Chen S.E."/>
            <person name="Zhou L.G."/>
            <person name="Ni X.B."/>
            <person name="Tian J.H."/>
            <person name="Sheng Y."/>
            <person name="Liu T."/>
            <person name="Pan Y.S."/>
            <person name="Xia L.Y."/>
            <person name="Li J."/>
            <person name="Zhao F."/>
            <person name="Cao W.C."/>
        </authorList>
    </citation>
    <scope>NUCLEOTIDE SEQUENCE</scope>
    <source>
        <strain evidence="1">Rsan-2018</strain>
    </source>
</reference>
<keyword evidence="2" id="KW-1185">Reference proteome</keyword>
<dbReference type="EMBL" id="JABSTV010001248">
    <property type="protein sequence ID" value="KAH7968705.1"/>
    <property type="molecule type" value="Genomic_DNA"/>
</dbReference>
<gene>
    <name evidence="1" type="ORF">HPB52_010688</name>
</gene>
<accession>A0A9D4Q634</accession>
<dbReference type="AlphaFoldDB" id="A0A9D4Q634"/>